<evidence type="ECO:0000313" key="3">
    <source>
        <dbReference type="EMBL" id="NJP45370.1"/>
    </source>
</evidence>
<accession>A0ABX0ZNE5</accession>
<feature type="compositionally biased region" description="Pro residues" evidence="1">
    <location>
        <begin position="217"/>
        <end position="228"/>
    </location>
</feature>
<reference evidence="3 4" key="1">
    <citation type="submission" date="2020-03" db="EMBL/GenBank/DDBJ databases">
        <title>WGS of actinomycetes isolated from Thailand.</title>
        <authorList>
            <person name="Thawai C."/>
        </authorList>
    </citation>
    <scope>NUCLEOTIDE SEQUENCE [LARGE SCALE GENOMIC DNA]</scope>
    <source>
        <strain evidence="3 4">PRB2-1</strain>
    </source>
</reference>
<dbReference type="RefSeq" id="WP_167984229.1">
    <property type="nucleotide sequence ID" value="NZ_JAATEJ010000014.1"/>
</dbReference>
<feature type="transmembrane region" description="Helical" evidence="2">
    <location>
        <begin position="12"/>
        <end position="36"/>
    </location>
</feature>
<keyword evidence="4" id="KW-1185">Reference proteome</keyword>
<dbReference type="Proteomes" id="UP000734511">
    <property type="component" value="Unassembled WGS sequence"/>
</dbReference>
<keyword evidence="2" id="KW-0472">Membrane</keyword>
<keyword evidence="2" id="KW-1133">Transmembrane helix</keyword>
<evidence type="ECO:0000256" key="1">
    <source>
        <dbReference type="SAM" id="MobiDB-lite"/>
    </source>
</evidence>
<dbReference type="InterPro" id="IPR025324">
    <property type="entry name" value="DUF4230"/>
</dbReference>
<feature type="region of interest" description="Disordered" evidence="1">
    <location>
        <begin position="215"/>
        <end position="234"/>
    </location>
</feature>
<evidence type="ECO:0000313" key="4">
    <source>
        <dbReference type="Proteomes" id="UP000734511"/>
    </source>
</evidence>
<protein>
    <submittedName>
        <fullName evidence="3">DUF4230 domain-containing protein</fullName>
    </submittedName>
</protein>
<sequence length="234" mass="25126">MNAEVVTTRTPWWARVAVALLGLLVAVLLLGGLHLLPGLPNPFAERTKDRSGPVLLKSIQDMSRYEGASGNFEVVVDLQKDAKYLPDVVHGERTLYVGAGSVDAYVDLGTVGQNAVTVSDDRKSATIRLPHAALERPSLDPEHSYIVSQQRGLFDRVGDFFGSDTGNAQKLSILASQKIQDAAEQTELTTRAETNTRTMLERMLTSLGYTSVTVTFGPPPATPSPSHPASPSAS</sequence>
<evidence type="ECO:0000256" key="2">
    <source>
        <dbReference type="SAM" id="Phobius"/>
    </source>
</evidence>
<organism evidence="3 4">
    <name type="scientific">Actinacidiphila epipremni</name>
    <dbReference type="NCBI Taxonomy" id="2053013"/>
    <lineage>
        <taxon>Bacteria</taxon>
        <taxon>Bacillati</taxon>
        <taxon>Actinomycetota</taxon>
        <taxon>Actinomycetes</taxon>
        <taxon>Kitasatosporales</taxon>
        <taxon>Streptomycetaceae</taxon>
        <taxon>Actinacidiphila</taxon>
    </lineage>
</organism>
<keyword evidence="2" id="KW-0812">Transmembrane</keyword>
<name>A0ABX0ZNE5_9ACTN</name>
<dbReference type="EMBL" id="JAATEJ010000014">
    <property type="protein sequence ID" value="NJP45370.1"/>
    <property type="molecule type" value="Genomic_DNA"/>
</dbReference>
<dbReference type="Pfam" id="PF14014">
    <property type="entry name" value="DUF4230"/>
    <property type="match status" value="1"/>
</dbReference>
<comment type="caution">
    <text evidence="3">The sequence shown here is derived from an EMBL/GenBank/DDBJ whole genome shotgun (WGS) entry which is preliminary data.</text>
</comment>
<gene>
    <name evidence="3" type="ORF">HCN08_18470</name>
</gene>
<proteinExistence type="predicted"/>